<dbReference type="InterPro" id="IPR029062">
    <property type="entry name" value="Class_I_gatase-like"/>
</dbReference>
<dbReference type="SUPFAM" id="SSF52021">
    <property type="entry name" value="Carbamoyl phosphate synthetase, small subunit N-terminal domain"/>
    <property type="match status" value="1"/>
</dbReference>
<evidence type="ECO:0000256" key="4">
    <source>
        <dbReference type="ARBA" id="ARBA00022598"/>
    </source>
</evidence>
<dbReference type="NCBIfam" id="NF009475">
    <property type="entry name" value="PRK12838.1"/>
    <property type="match status" value="1"/>
</dbReference>
<comment type="pathway">
    <text evidence="2 11">Amino-acid biosynthesis; L-arginine biosynthesis; carbamoyl phosphate from bicarbonate: step 1/1.</text>
</comment>
<evidence type="ECO:0000256" key="9">
    <source>
        <dbReference type="ARBA" id="ARBA00048816"/>
    </source>
</evidence>
<dbReference type="GO" id="GO:0006541">
    <property type="term" value="P:glutamine metabolic process"/>
    <property type="evidence" value="ECO:0007669"/>
    <property type="project" value="InterPro"/>
</dbReference>
<dbReference type="GO" id="GO:0004088">
    <property type="term" value="F:carbamoyl-phosphate synthase (glutamine-hydrolyzing) activity"/>
    <property type="evidence" value="ECO:0007669"/>
    <property type="project" value="UniProtKB-UniRule"/>
</dbReference>
<dbReference type="AlphaFoldDB" id="A0A089QA80"/>
<dbReference type="PRINTS" id="PR00097">
    <property type="entry name" value="ANTSNTHASEII"/>
</dbReference>
<reference evidence="13 14" key="1">
    <citation type="journal article" date="2014" name="BMC Genomics">
        <title>Unusual genome complexity in Lactobacillus salivarius JCM1046.</title>
        <authorList>
            <person name="Raftis E.J."/>
            <person name="Forde B.M."/>
            <person name="Claesson M.J."/>
            <person name="O'Toole P.W."/>
        </authorList>
    </citation>
    <scope>NUCLEOTIDE SEQUENCE [LARGE SCALE GENOMIC DNA]</scope>
    <source>
        <strain evidence="13 14">JCM1046</strain>
    </source>
</reference>
<evidence type="ECO:0000256" key="6">
    <source>
        <dbReference type="ARBA" id="ARBA00022840"/>
    </source>
</evidence>
<feature type="binding site" evidence="11">
    <location>
        <position position="247"/>
    </location>
    <ligand>
        <name>L-glutamine</name>
        <dbReference type="ChEBI" id="CHEBI:58359"/>
    </ligand>
</feature>
<dbReference type="PANTHER" id="PTHR43418">
    <property type="entry name" value="MULTIFUNCTIONAL TRYPTOPHAN BIOSYNTHESIS PROTEIN-RELATED"/>
    <property type="match status" value="1"/>
</dbReference>
<dbReference type="HAMAP" id="MF_01209">
    <property type="entry name" value="CPSase_S_chain"/>
    <property type="match status" value="1"/>
</dbReference>
<dbReference type="PROSITE" id="PS51273">
    <property type="entry name" value="GATASE_TYPE_1"/>
    <property type="match status" value="1"/>
</dbReference>
<dbReference type="GO" id="GO:0004359">
    <property type="term" value="F:glutaminase activity"/>
    <property type="evidence" value="ECO:0007669"/>
    <property type="project" value="RHEA"/>
</dbReference>
<proteinExistence type="inferred from homology"/>
<evidence type="ECO:0000256" key="3">
    <source>
        <dbReference type="ARBA" id="ARBA00007800"/>
    </source>
</evidence>
<feature type="domain" description="Carbamoyl-phosphate synthase small subunit N-terminal" evidence="12">
    <location>
        <begin position="1"/>
        <end position="131"/>
    </location>
</feature>
<dbReference type="UniPathway" id="UPA00070">
    <property type="reaction ID" value="UER00115"/>
</dbReference>
<keyword evidence="5 11" id="KW-0547">Nucleotide-binding</keyword>
<dbReference type="KEGG" id="lsj:LSJ_0235"/>
<evidence type="ECO:0000256" key="2">
    <source>
        <dbReference type="ARBA" id="ARBA00005077"/>
    </source>
</evidence>
<feature type="binding site" evidence="11">
    <location>
        <position position="45"/>
    </location>
    <ligand>
        <name>L-glutamine</name>
        <dbReference type="ChEBI" id="CHEBI:58359"/>
    </ligand>
</feature>
<dbReference type="InterPro" id="IPR002474">
    <property type="entry name" value="CarbamoylP_synth_ssu_N"/>
</dbReference>
<keyword evidence="11" id="KW-0028">Amino-acid biosynthesis</keyword>
<evidence type="ECO:0000313" key="13">
    <source>
        <dbReference type="EMBL" id="AIR09984.1"/>
    </source>
</evidence>
<dbReference type="GO" id="GO:0006207">
    <property type="term" value="P:'de novo' pyrimidine nucleobase biosynthetic process"/>
    <property type="evidence" value="ECO:0007669"/>
    <property type="project" value="InterPro"/>
</dbReference>
<feature type="binding site" evidence="11">
    <location>
        <position position="250"/>
    </location>
    <ligand>
        <name>L-glutamine</name>
        <dbReference type="ChEBI" id="CHEBI:58359"/>
    </ligand>
</feature>
<evidence type="ECO:0000256" key="1">
    <source>
        <dbReference type="ARBA" id="ARBA00004812"/>
    </source>
</evidence>
<dbReference type="GO" id="GO:0005524">
    <property type="term" value="F:ATP binding"/>
    <property type="evidence" value="ECO:0007669"/>
    <property type="project" value="UniProtKB-UniRule"/>
</dbReference>
<dbReference type="Pfam" id="PF00117">
    <property type="entry name" value="GATase"/>
    <property type="match status" value="1"/>
</dbReference>
<dbReference type="InterPro" id="IPR006274">
    <property type="entry name" value="CarbamoylP_synth_ssu"/>
</dbReference>
<dbReference type="InterPro" id="IPR035686">
    <property type="entry name" value="CPSase_GATase1"/>
</dbReference>
<sequence>MKRYLILGDGSVFEGEGFGAKRTSFGEVVFTTGMTGYQEAVTDQSYANQILVFTNPLIGNYGVNLDDFESLEPNCQGVVCREVARVSTNWRKQESFPEFLEEMNIPGISGVDTRALTKLLRSHGTMKGMLVDAEVDIEEAKQRLHNTEITSQMVAEVSTSKAYPNPGNKRNIVLVDYGVKHSILRELATRDCNTIVLPYTATAKDILRLKPDGVLLSNGPGDPIMMENAVEMVKEIEEKLPVFGICLGHQILSLANGAKTFKMKFGHRGFNHPVKEIATGKIMFTSQNHGYAVDPDSIEGTDLIVTHTEINDGTVEGVKHKYYPAFSVQFHPDAAPGPLDAIDIFDDFMQIIDQRKEERNNA</sequence>
<dbReference type="CDD" id="cd01744">
    <property type="entry name" value="GATase1_CPSase"/>
    <property type="match status" value="1"/>
</dbReference>
<feature type="active site" evidence="11">
    <location>
        <position position="333"/>
    </location>
</feature>
<dbReference type="InterPro" id="IPR017926">
    <property type="entry name" value="GATASE"/>
</dbReference>
<feature type="binding site" evidence="11">
    <location>
        <position position="290"/>
    </location>
    <ligand>
        <name>L-glutamine</name>
        <dbReference type="ChEBI" id="CHEBI:58359"/>
    </ligand>
</feature>
<dbReference type="Pfam" id="PF00988">
    <property type="entry name" value="CPSase_sm_chain"/>
    <property type="match status" value="1"/>
</dbReference>
<dbReference type="GO" id="GO:0044205">
    <property type="term" value="P:'de novo' UMP biosynthetic process"/>
    <property type="evidence" value="ECO:0007669"/>
    <property type="project" value="UniProtKB-UniRule"/>
</dbReference>
<protein>
    <recommendedName>
        <fullName evidence="11">Carbamoyl phosphate synthase small chain</fullName>
        <ecNumber evidence="11">6.3.5.5</ecNumber>
    </recommendedName>
    <alternativeName>
        <fullName evidence="11">Carbamoyl phosphate synthetase glutamine chain</fullName>
    </alternativeName>
</protein>
<evidence type="ECO:0000256" key="5">
    <source>
        <dbReference type="ARBA" id="ARBA00022741"/>
    </source>
</evidence>
<dbReference type="RefSeq" id="WP_044004446.1">
    <property type="nucleotide sequence ID" value="NZ_CP007646.1"/>
</dbReference>
<feature type="binding site" evidence="11">
    <location>
        <position position="219"/>
    </location>
    <ligand>
        <name>L-glutamine</name>
        <dbReference type="ChEBI" id="CHEBI:58359"/>
    </ligand>
</feature>
<dbReference type="PRINTS" id="PR00099">
    <property type="entry name" value="CPSGATASE"/>
</dbReference>
<feature type="binding site" evidence="11">
    <location>
        <position position="291"/>
    </location>
    <ligand>
        <name>L-glutamine</name>
        <dbReference type="ChEBI" id="CHEBI:58359"/>
    </ligand>
</feature>
<feature type="active site" description="Nucleophile" evidence="11">
    <location>
        <position position="246"/>
    </location>
</feature>
<dbReference type="EMBL" id="CP007646">
    <property type="protein sequence ID" value="AIR09984.1"/>
    <property type="molecule type" value="Genomic_DNA"/>
</dbReference>
<name>A0A089QA80_9LACO</name>
<gene>
    <name evidence="11 13" type="primary">carA</name>
    <name evidence="13" type="ORF">LSJ_0235</name>
</gene>
<comment type="catalytic activity">
    <reaction evidence="9 11">
        <text>hydrogencarbonate + L-glutamine + 2 ATP + H2O = carbamoyl phosphate + L-glutamate + 2 ADP + phosphate + 2 H(+)</text>
        <dbReference type="Rhea" id="RHEA:18633"/>
        <dbReference type="ChEBI" id="CHEBI:15377"/>
        <dbReference type="ChEBI" id="CHEBI:15378"/>
        <dbReference type="ChEBI" id="CHEBI:17544"/>
        <dbReference type="ChEBI" id="CHEBI:29985"/>
        <dbReference type="ChEBI" id="CHEBI:30616"/>
        <dbReference type="ChEBI" id="CHEBI:43474"/>
        <dbReference type="ChEBI" id="CHEBI:58228"/>
        <dbReference type="ChEBI" id="CHEBI:58359"/>
        <dbReference type="ChEBI" id="CHEBI:456216"/>
        <dbReference type="EC" id="6.3.5.5"/>
    </reaction>
</comment>
<comment type="catalytic activity">
    <reaction evidence="10 11">
        <text>L-glutamine + H2O = L-glutamate + NH4(+)</text>
        <dbReference type="Rhea" id="RHEA:15889"/>
        <dbReference type="ChEBI" id="CHEBI:15377"/>
        <dbReference type="ChEBI" id="CHEBI:28938"/>
        <dbReference type="ChEBI" id="CHEBI:29985"/>
        <dbReference type="ChEBI" id="CHEBI:58359"/>
    </reaction>
</comment>
<dbReference type="Proteomes" id="UP000029488">
    <property type="component" value="Chromosome"/>
</dbReference>
<keyword evidence="11" id="KW-0055">Arginine biosynthesis</keyword>
<comment type="pathway">
    <text evidence="1 11">Pyrimidine metabolism; UMP biosynthesis via de novo pathway; (S)-dihydroorotate from bicarbonate: step 1/3.</text>
</comment>
<dbReference type="EC" id="6.3.5.5" evidence="11"/>
<accession>A0A089QA80</accession>
<comment type="function">
    <text evidence="11">Small subunit of the glutamine-dependent carbamoyl phosphate synthetase (CPSase). CPSase catalyzes the formation of carbamoyl phosphate from the ammonia moiety of glutamine, carbonate, and phosphate donated by ATP, constituting the first step of 2 biosynthetic pathways, one leading to arginine and/or urea and the other to pyrimidine nucleotides. The small subunit (glutamine amidotransferase) binds and cleaves glutamine to supply the large subunit with the substrate ammonia.</text>
</comment>
<dbReference type="PRINTS" id="PR00096">
    <property type="entry name" value="GATASE"/>
</dbReference>
<comment type="similarity">
    <text evidence="3 11">Belongs to the CarA family.</text>
</comment>
<dbReference type="PANTHER" id="PTHR43418:SF7">
    <property type="entry name" value="CARBAMOYL-PHOSPHATE SYNTHASE SMALL CHAIN"/>
    <property type="match status" value="1"/>
</dbReference>
<feature type="region of interest" description="CPSase" evidence="11">
    <location>
        <begin position="1"/>
        <end position="170"/>
    </location>
</feature>
<feature type="binding site" evidence="11">
    <location>
        <position position="288"/>
    </location>
    <ligand>
        <name>L-glutamine</name>
        <dbReference type="ChEBI" id="CHEBI:58359"/>
    </ligand>
</feature>
<evidence type="ECO:0000256" key="8">
    <source>
        <dbReference type="ARBA" id="ARBA00022975"/>
    </source>
</evidence>
<keyword evidence="6 11" id="KW-0067">ATP-binding</keyword>
<evidence type="ECO:0000256" key="11">
    <source>
        <dbReference type="HAMAP-Rule" id="MF_01209"/>
    </source>
</evidence>
<evidence type="ECO:0000313" key="14">
    <source>
        <dbReference type="Proteomes" id="UP000029488"/>
    </source>
</evidence>
<evidence type="ECO:0000256" key="7">
    <source>
        <dbReference type="ARBA" id="ARBA00022962"/>
    </source>
</evidence>
<evidence type="ECO:0000259" key="12">
    <source>
        <dbReference type="SMART" id="SM01097"/>
    </source>
</evidence>
<organism evidence="13 14">
    <name type="scientific">Ligilactobacillus salivarius</name>
    <dbReference type="NCBI Taxonomy" id="1624"/>
    <lineage>
        <taxon>Bacteria</taxon>
        <taxon>Bacillati</taxon>
        <taxon>Bacillota</taxon>
        <taxon>Bacilli</taxon>
        <taxon>Lactobacillales</taxon>
        <taxon>Lactobacillaceae</taxon>
        <taxon>Ligilactobacillus</taxon>
    </lineage>
</organism>
<dbReference type="Gene3D" id="3.40.50.880">
    <property type="match status" value="1"/>
</dbReference>
<keyword evidence="4 11" id="KW-0436">Ligase</keyword>
<dbReference type="SUPFAM" id="SSF52317">
    <property type="entry name" value="Class I glutamine amidotransferase-like"/>
    <property type="match status" value="1"/>
</dbReference>
<dbReference type="Gene3D" id="3.50.30.20">
    <property type="entry name" value="Carbamoyl-phosphate synthase small subunit, N-terminal domain"/>
    <property type="match status" value="1"/>
</dbReference>
<dbReference type="InterPro" id="IPR050472">
    <property type="entry name" value="Anth_synth/Amidotransfase"/>
</dbReference>
<comment type="subunit">
    <text evidence="11">Composed of two chains; the small (or glutamine) chain promotes the hydrolysis of glutamine to ammonia, which is used by the large (or ammonia) chain to synthesize carbamoyl phosphate. Tetramer of heterodimers (alpha,beta)4.</text>
</comment>
<dbReference type="FunFam" id="3.50.30.20:FF:000001">
    <property type="entry name" value="Carbamoyl-phosphate synthase small chain"/>
    <property type="match status" value="1"/>
</dbReference>
<feature type="active site" evidence="11">
    <location>
        <position position="331"/>
    </location>
</feature>
<dbReference type="NCBIfam" id="TIGR01368">
    <property type="entry name" value="CPSaseIIsmall"/>
    <property type="match status" value="1"/>
</dbReference>
<dbReference type="SMART" id="SM01097">
    <property type="entry name" value="CPSase_sm_chain"/>
    <property type="match status" value="1"/>
</dbReference>
<evidence type="ECO:0000256" key="10">
    <source>
        <dbReference type="ARBA" id="ARBA00049285"/>
    </source>
</evidence>
<dbReference type="InterPro" id="IPR036480">
    <property type="entry name" value="CarbP_synth_ssu_N_sf"/>
</dbReference>
<dbReference type="UniPathway" id="UPA00068">
    <property type="reaction ID" value="UER00171"/>
</dbReference>
<keyword evidence="8 11" id="KW-0665">Pyrimidine biosynthesis</keyword>
<dbReference type="FunFam" id="3.40.50.880:FF:000029">
    <property type="entry name" value="Carbamoyl-phosphate synthase small chain"/>
    <property type="match status" value="1"/>
</dbReference>
<dbReference type="GO" id="GO:0006526">
    <property type="term" value="P:L-arginine biosynthetic process"/>
    <property type="evidence" value="ECO:0007669"/>
    <property type="project" value="UniProtKB-UniRule"/>
</dbReference>
<feature type="binding site" evidence="11">
    <location>
        <position position="221"/>
    </location>
    <ligand>
        <name>L-glutamine</name>
        <dbReference type="ChEBI" id="CHEBI:58359"/>
    </ligand>
</feature>
<keyword evidence="7 11" id="KW-0315">Glutamine amidotransferase</keyword>